<proteinExistence type="predicted"/>
<dbReference type="RefSeq" id="WP_258424692.1">
    <property type="nucleotide sequence ID" value="NZ_JANAEZ010000002.1"/>
</dbReference>
<protein>
    <recommendedName>
        <fullName evidence="3">DUF2281 domain-containing protein</fullName>
    </recommendedName>
</protein>
<dbReference type="Proteomes" id="UP001142175">
    <property type="component" value="Unassembled WGS sequence"/>
</dbReference>
<comment type="caution">
    <text evidence="1">The sequence shown here is derived from an EMBL/GenBank/DDBJ whole genome shotgun (WGS) entry which is preliminary data.</text>
</comment>
<gene>
    <name evidence="1" type="ORF">NU887_17575</name>
</gene>
<sequence length="73" mass="8639">MIKETELRNRLSKKIKQIPSDKLELLENFILKLENPALYKEEILSFSGSWNDLDKDTVNDFTERLISRRVNSN</sequence>
<accession>A0A9X2SZL4</accession>
<dbReference type="EMBL" id="JANSUY010000019">
    <property type="protein sequence ID" value="MCR9016847.1"/>
    <property type="molecule type" value="Genomic_DNA"/>
</dbReference>
<name>A0A9X2SZL4_9BACT</name>
<evidence type="ECO:0008006" key="3">
    <source>
        <dbReference type="Google" id="ProtNLM"/>
    </source>
</evidence>
<organism evidence="1 2">
    <name type="scientific">Aquiflexum gelatinilyticum</name>
    <dbReference type="NCBI Taxonomy" id="2961943"/>
    <lineage>
        <taxon>Bacteria</taxon>
        <taxon>Pseudomonadati</taxon>
        <taxon>Bacteroidota</taxon>
        <taxon>Cytophagia</taxon>
        <taxon>Cytophagales</taxon>
        <taxon>Cyclobacteriaceae</taxon>
        <taxon>Aquiflexum</taxon>
    </lineage>
</organism>
<dbReference type="AlphaFoldDB" id="A0A9X2SZL4"/>
<keyword evidence="2" id="KW-1185">Reference proteome</keyword>
<evidence type="ECO:0000313" key="1">
    <source>
        <dbReference type="EMBL" id="MCR9016847.1"/>
    </source>
</evidence>
<reference evidence="1" key="1">
    <citation type="submission" date="2022-08" db="EMBL/GenBank/DDBJ databases">
        <authorList>
            <person name="Zhang D."/>
        </authorList>
    </citation>
    <scope>NUCLEOTIDE SEQUENCE</scope>
    <source>
        <strain evidence="1">XJ19-11</strain>
    </source>
</reference>
<evidence type="ECO:0000313" key="2">
    <source>
        <dbReference type="Proteomes" id="UP001142175"/>
    </source>
</evidence>